<dbReference type="Pfam" id="PF07393">
    <property type="entry name" value="Sec10_HB"/>
    <property type="match status" value="1"/>
</dbReference>
<dbReference type="PANTHER" id="PTHR12100:SF0">
    <property type="entry name" value="EXOCYST COMPLEX COMPONENT 5"/>
    <property type="match status" value="1"/>
</dbReference>
<dbReference type="InterPro" id="IPR048627">
    <property type="entry name" value="Sec10_HB"/>
</dbReference>
<evidence type="ECO:0000313" key="2">
    <source>
        <dbReference type="EMBL" id="CAD7418143.1"/>
    </source>
</evidence>
<accession>A0A7R9DRB1</accession>
<proteinExistence type="predicted"/>
<feature type="domain" description="Exocyst complex component Sec10-like alpha-helical bundle" evidence="1">
    <location>
        <begin position="20"/>
        <end position="84"/>
    </location>
</feature>
<evidence type="ECO:0000259" key="1">
    <source>
        <dbReference type="Pfam" id="PF07393"/>
    </source>
</evidence>
<gene>
    <name evidence="2" type="ORF">TPSB3V08_LOCUS12232</name>
</gene>
<dbReference type="GO" id="GO:0006893">
    <property type="term" value="P:Golgi to plasma membrane transport"/>
    <property type="evidence" value="ECO:0007669"/>
    <property type="project" value="TreeGrafter"/>
</dbReference>
<dbReference type="EMBL" id="OD015942">
    <property type="protein sequence ID" value="CAD7418143.1"/>
    <property type="molecule type" value="Genomic_DNA"/>
</dbReference>
<sequence length="89" mass="10322">MAIIMIAKLHETNYFVFVFRTVKLSNDLLHFDMGSDNTFLSKLTRNIFQKYLDSYISVESKCLKEKSASVLHKYYSLKNHQKKPTQAGG</sequence>
<reference evidence="2" key="1">
    <citation type="submission" date="2020-11" db="EMBL/GenBank/DDBJ databases">
        <authorList>
            <person name="Tran Van P."/>
        </authorList>
    </citation>
    <scope>NUCLEOTIDE SEQUENCE</scope>
</reference>
<dbReference type="GO" id="GO:0006887">
    <property type="term" value="P:exocytosis"/>
    <property type="evidence" value="ECO:0007669"/>
    <property type="project" value="TreeGrafter"/>
</dbReference>
<name>A0A7R9DRB1_TIMPO</name>
<dbReference type="InterPro" id="IPR009976">
    <property type="entry name" value="Sec10-like"/>
</dbReference>
<organism evidence="2">
    <name type="scientific">Timema poppense</name>
    <name type="common">Walking stick</name>
    <dbReference type="NCBI Taxonomy" id="170557"/>
    <lineage>
        <taxon>Eukaryota</taxon>
        <taxon>Metazoa</taxon>
        <taxon>Ecdysozoa</taxon>
        <taxon>Arthropoda</taxon>
        <taxon>Hexapoda</taxon>
        <taxon>Insecta</taxon>
        <taxon>Pterygota</taxon>
        <taxon>Neoptera</taxon>
        <taxon>Polyneoptera</taxon>
        <taxon>Phasmatodea</taxon>
        <taxon>Timematodea</taxon>
        <taxon>Timematoidea</taxon>
        <taxon>Timematidae</taxon>
        <taxon>Timema</taxon>
    </lineage>
</organism>
<protein>
    <recommendedName>
        <fullName evidence="1">Exocyst complex component Sec10-like alpha-helical bundle domain-containing protein</fullName>
    </recommendedName>
</protein>
<dbReference type="GO" id="GO:0000145">
    <property type="term" value="C:exocyst"/>
    <property type="evidence" value="ECO:0007669"/>
    <property type="project" value="TreeGrafter"/>
</dbReference>
<dbReference type="PANTHER" id="PTHR12100">
    <property type="entry name" value="SEC10"/>
    <property type="match status" value="1"/>
</dbReference>
<dbReference type="AlphaFoldDB" id="A0A7R9DRB1"/>